<name>A0A8T3YPZ8_9ARCH</name>
<gene>
    <name evidence="2" type="ORF">HY544_01895</name>
</gene>
<dbReference type="SUPFAM" id="SSF52317">
    <property type="entry name" value="Class I glutamine amidotransferase-like"/>
    <property type="match status" value="1"/>
</dbReference>
<keyword evidence="1" id="KW-0472">Membrane</keyword>
<protein>
    <submittedName>
        <fullName evidence="2">Uncharacterized protein</fullName>
    </submittedName>
</protein>
<reference evidence="2" key="1">
    <citation type="submission" date="2020-07" db="EMBL/GenBank/DDBJ databases">
        <title>Huge and variable diversity of episymbiotic CPR bacteria and DPANN archaea in groundwater ecosystems.</title>
        <authorList>
            <person name="He C.Y."/>
            <person name="Keren R."/>
            <person name="Whittaker M."/>
            <person name="Farag I.F."/>
            <person name="Doudna J."/>
            <person name="Cate J.H.D."/>
            <person name="Banfield J.F."/>
        </authorList>
    </citation>
    <scope>NUCLEOTIDE SEQUENCE</scope>
    <source>
        <strain evidence="2">NC_groundwater_1296_Ag_S-0.2um_52_80</strain>
    </source>
</reference>
<dbReference type="AlphaFoldDB" id="A0A8T3YPZ8"/>
<evidence type="ECO:0000313" key="3">
    <source>
        <dbReference type="Proteomes" id="UP000732298"/>
    </source>
</evidence>
<evidence type="ECO:0000313" key="2">
    <source>
        <dbReference type="EMBL" id="MBI4210239.1"/>
    </source>
</evidence>
<feature type="transmembrane region" description="Helical" evidence="1">
    <location>
        <begin position="12"/>
        <end position="31"/>
    </location>
</feature>
<keyword evidence="1" id="KW-1133">Transmembrane helix</keyword>
<organism evidence="2 3">
    <name type="scientific">Candidatus Iainarchaeum sp</name>
    <dbReference type="NCBI Taxonomy" id="3101447"/>
    <lineage>
        <taxon>Archaea</taxon>
        <taxon>Candidatus Iainarchaeota</taxon>
        <taxon>Candidatus Iainarchaeia</taxon>
        <taxon>Candidatus Iainarchaeales</taxon>
        <taxon>Candidatus Iainarchaeaceae</taxon>
        <taxon>Candidatus Iainarchaeum</taxon>
    </lineage>
</organism>
<proteinExistence type="predicted"/>
<dbReference type="InterPro" id="IPR029062">
    <property type="entry name" value="Class_I_gatase-like"/>
</dbReference>
<dbReference type="Proteomes" id="UP000732298">
    <property type="component" value="Unassembled WGS sequence"/>
</dbReference>
<dbReference type="EMBL" id="JACQPB010000025">
    <property type="protein sequence ID" value="MBI4210239.1"/>
    <property type="molecule type" value="Genomic_DNA"/>
</dbReference>
<keyword evidence="1" id="KW-0812">Transmembrane</keyword>
<comment type="caution">
    <text evidence="2">The sequence shown here is derived from an EMBL/GenBank/DDBJ whole genome shotgun (WGS) entry which is preliminary data.</text>
</comment>
<sequence>MDENMRKNVVHLVILFVLLLALAGVLVYTGIVSCNVVPGGCEIYYKIKDGARAGQPQVLIAYGDSGLGDNQKLGTVFSNPDILRAQVREMHVDRLSYGNVRDYDLIIVTHAKTICSDKLKVFQYFVNSGGRLVWTGDAGTGLCTADAAGRYPASDTLLLDKERNQGGTSTPIGPWARKDGKSQLSFDELLGVEYKGNYCEFSKCAQGQVAGTIEVTNTSHKLTYGLSPAIPFTGDFAVVEFRKSDNVRLIATLDYGTDFLGKSTGQPWLESGKTYNFGRNLPFIVASQVGERAAYYAVPIESLVSEEQPQKNKALLEQMYYGMLYG</sequence>
<dbReference type="PROSITE" id="PS51257">
    <property type="entry name" value="PROKAR_LIPOPROTEIN"/>
    <property type="match status" value="1"/>
</dbReference>
<evidence type="ECO:0000256" key="1">
    <source>
        <dbReference type="SAM" id="Phobius"/>
    </source>
</evidence>
<accession>A0A8T3YPZ8</accession>